<evidence type="ECO:0000313" key="7">
    <source>
        <dbReference type="Proteomes" id="UP000092600"/>
    </source>
</evidence>
<reference evidence="6 7" key="1">
    <citation type="journal article" date="2016" name="DNA Res.">
        <title>The draft genome of MD-2 pineapple using hybrid error correction of long reads.</title>
        <authorList>
            <person name="Redwan R.M."/>
            <person name="Saidin A."/>
            <person name="Kumar S.V."/>
        </authorList>
    </citation>
    <scope>NUCLEOTIDE SEQUENCE [LARGE SCALE GENOMIC DNA]</scope>
    <source>
        <strain evidence="7">cv. MD2</strain>
        <tissue evidence="6">Leaf</tissue>
    </source>
</reference>
<dbReference type="PANTHER" id="PTHR34396:SF25">
    <property type="entry name" value="BOUNDARY ELEMENT ASSOCIATED FACTOR"/>
    <property type="match status" value="1"/>
</dbReference>
<feature type="compositionally biased region" description="Basic residues" evidence="4">
    <location>
        <begin position="58"/>
        <end position="71"/>
    </location>
</feature>
<feature type="non-terminal residue" evidence="6">
    <location>
        <position position="1"/>
    </location>
</feature>
<dbReference type="Proteomes" id="UP000092600">
    <property type="component" value="Unassembled WGS sequence"/>
</dbReference>
<protein>
    <recommendedName>
        <fullName evidence="5">BED-type domain-containing protein</fullName>
    </recommendedName>
</protein>
<evidence type="ECO:0000256" key="3">
    <source>
        <dbReference type="ARBA" id="ARBA00022833"/>
    </source>
</evidence>
<keyword evidence="3" id="KW-0862">Zinc</keyword>
<dbReference type="SMART" id="SM00614">
    <property type="entry name" value="ZnF_BED"/>
    <property type="match status" value="1"/>
</dbReference>
<dbReference type="PANTHER" id="PTHR34396">
    <property type="entry name" value="OS03G0264950 PROTEIN-RELATED"/>
    <property type="match status" value="1"/>
</dbReference>
<evidence type="ECO:0000313" key="6">
    <source>
        <dbReference type="EMBL" id="OAY77573.1"/>
    </source>
</evidence>
<dbReference type="AlphaFoldDB" id="A0A199VKP1"/>
<dbReference type="InterPro" id="IPR036236">
    <property type="entry name" value="Znf_C2H2_sf"/>
</dbReference>
<feature type="region of interest" description="Disordered" evidence="4">
    <location>
        <begin position="177"/>
        <end position="217"/>
    </location>
</feature>
<name>A0A199VKP1_ANACO</name>
<dbReference type="GO" id="GO:1990837">
    <property type="term" value="F:sequence-specific double-stranded DNA binding"/>
    <property type="evidence" value="ECO:0007669"/>
    <property type="project" value="TreeGrafter"/>
</dbReference>
<feature type="region of interest" description="Disordered" evidence="4">
    <location>
        <begin position="50"/>
        <end position="71"/>
    </location>
</feature>
<evidence type="ECO:0000256" key="2">
    <source>
        <dbReference type="ARBA" id="ARBA00022771"/>
    </source>
</evidence>
<evidence type="ECO:0000256" key="1">
    <source>
        <dbReference type="ARBA" id="ARBA00022723"/>
    </source>
</evidence>
<keyword evidence="1" id="KW-0479">Metal-binding</keyword>
<gene>
    <name evidence="6" type="ORF">ACMD2_24432</name>
</gene>
<dbReference type="Pfam" id="PF02892">
    <property type="entry name" value="zf-BED"/>
    <property type="match status" value="1"/>
</dbReference>
<dbReference type="SUPFAM" id="SSF57667">
    <property type="entry name" value="beta-beta-alpha zinc fingers"/>
    <property type="match status" value="1"/>
</dbReference>
<dbReference type="InterPro" id="IPR053031">
    <property type="entry name" value="Cuticle_assoc_protein"/>
</dbReference>
<dbReference type="EMBL" id="LSRQ01001500">
    <property type="protein sequence ID" value="OAY77573.1"/>
    <property type="molecule type" value="Genomic_DNA"/>
</dbReference>
<organism evidence="6 7">
    <name type="scientific">Ananas comosus</name>
    <name type="common">Pineapple</name>
    <name type="synonym">Ananas ananas</name>
    <dbReference type="NCBI Taxonomy" id="4615"/>
    <lineage>
        <taxon>Eukaryota</taxon>
        <taxon>Viridiplantae</taxon>
        <taxon>Streptophyta</taxon>
        <taxon>Embryophyta</taxon>
        <taxon>Tracheophyta</taxon>
        <taxon>Spermatophyta</taxon>
        <taxon>Magnoliopsida</taxon>
        <taxon>Liliopsida</taxon>
        <taxon>Poales</taxon>
        <taxon>Bromeliaceae</taxon>
        <taxon>Bromelioideae</taxon>
        <taxon>Ananas</taxon>
    </lineage>
</organism>
<dbReference type="GO" id="GO:0006357">
    <property type="term" value="P:regulation of transcription by RNA polymerase II"/>
    <property type="evidence" value="ECO:0007669"/>
    <property type="project" value="TreeGrafter"/>
</dbReference>
<comment type="caution">
    <text evidence="6">The sequence shown here is derived from an EMBL/GenBank/DDBJ whole genome shotgun (WGS) entry which is preliminary data.</text>
</comment>
<dbReference type="GO" id="GO:0008270">
    <property type="term" value="F:zinc ion binding"/>
    <property type="evidence" value="ECO:0007669"/>
    <property type="project" value="UniProtKB-KW"/>
</dbReference>
<accession>A0A199VKP1</accession>
<evidence type="ECO:0000259" key="5">
    <source>
        <dbReference type="Pfam" id="PF02892"/>
    </source>
</evidence>
<dbReference type="GO" id="GO:0005634">
    <property type="term" value="C:nucleus"/>
    <property type="evidence" value="ECO:0007669"/>
    <property type="project" value="TreeGrafter"/>
</dbReference>
<dbReference type="InterPro" id="IPR003656">
    <property type="entry name" value="Znf_BED"/>
</dbReference>
<sequence length="247" mass="26796">RWARARHHHPLNPNLLREAYRVTGLFRFSPLLRSSSSSLSAAAAATAAAADDDDELRRGRRRSPPLRRPRHPTTLRFYEITTLIRTMAEPEGAAAAAAVAAIDGMLRHCCAQPTCSETALAVWNDFTKERRADGSFVAVCHHCKRQLTASSRSGTTHLKNHLATCLSQNACPNAGSFSSAASSSNPKMLPPLQRRGIPPTLRSGSQPTGPCPHDRPARLPLSIVDDVGFGLCPQPPTQFQDHALRGC</sequence>
<proteinExistence type="predicted"/>
<keyword evidence="2" id="KW-0863">Zinc-finger</keyword>
<feature type="domain" description="BED-type" evidence="5">
    <location>
        <begin position="135"/>
        <end position="164"/>
    </location>
</feature>
<evidence type="ECO:0000256" key="4">
    <source>
        <dbReference type="SAM" id="MobiDB-lite"/>
    </source>
</evidence>